<keyword evidence="1" id="KW-0732">Signal</keyword>
<feature type="signal peptide" evidence="1">
    <location>
        <begin position="1"/>
        <end position="26"/>
    </location>
</feature>
<dbReference type="Proteomes" id="UP001254257">
    <property type="component" value="Unassembled WGS sequence"/>
</dbReference>
<evidence type="ECO:0000256" key="1">
    <source>
        <dbReference type="SAM" id="SignalP"/>
    </source>
</evidence>
<comment type="caution">
    <text evidence="2">The sequence shown here is derived from an EMBL/GenBank/DDBJ whole genome shotgun (WGS) entry which is preliminary data.</text>
</comment>
<reference evidence="2 3" key="1">
    <citation type="submission" date="2023-09" db="EMBL/GenBank/DDBJ databases">
        <title>Whole genome shotgun sequencing (WGS) of Bosea sp. ZW T0_25, isolated from stored onions (Allium cepa).</title>
        <authorList>
            <person name="Stoll D.A."/>
            <person name="Huch M."/>
        </authorList>
    </citation>
    <scope>NUCLEOTIDE SEQUENCE [LARGE SCALE GENOMIC DNA]</scope>
    <source>
        <strain evidence="2 3">ZW T0_25</strain>
    </source>
</reference>
<accession>A0ABU3SCD8</accession>
<dbReference type="EMBL" id="JAWDID010000038">
    <property type="protein sequence ID" value="MDU0342356.1"/>
    <property type="molecule type" value="Genomic_DNA"/>
</dbReference>
<organism evidence="2 3">
    <name type="scientific">Bosea rubneri</name>
    <dbReference type="NCBI Taxonomy" id="3075434"/>
    <lineage>
        <taxon>Bacteria</taxon>
        <taxon>Pseudomonadati</taxon>
        <taxon>Pseudomonadota</taxon>
        <taxon>Alphaproteobacteria</taxon>
        <taxon>Hyphomicrobiales</taxon>
        <taxon>Boseaceae</taxon>
        <taxon>Bosea</taxon>
    </lineage>
</organism>
<feature type="chain" id="PRO_5045764363" evidence="1">
    <location>
        <begin position="27"/>
        <end position="115"/>
    </location>
</feature>
<name>A0ABU3SCD8_9HYPH</name>
<gene>
    <name evidence="2" type="ORF">RKE40_20850</name>
</gene>
<keyword evidence="3" id="KW-1185">Reference proteome</keyword>
<dbReference type="RefSeq" id="WP_316020136.1">
    <property type="nucleotide sequence ID" value="NZ_JAWDID010000038.1"/>
</dbReference>
<proteinExistence type="predicted"/>
<evidence type="ECO:0000313" key="2">
    <source>
        <dbReference type="EMBL" id="MDU0342356.1"/>
    </source>
</evidence>
<protein>
    <submittedName>
        <fullName evidence="2">Uncharacterized protein</fullName>
    </submittedName>
</protein>
<evidence type="ECO:0000313" key="3">
    <source>
        <dbReference type="Proteomes" id="UP001254257"/>
    </source>
</evidence>
<sequence>MSIFSSNLARASLALALSTTAATVHGAPVSAPSSSMNQQGHIVPARNALQGIIDFLGDGDNYVHDDHYDWQRYRDTTSRKERIRDYYQMQQDAQKDYWHHQKEAQKRMFKQQRGW</sequence>